<keyword evidence="1" id="KW-0472">Membrane</keyword>
<dbReference type="Proteomes" id="UP000012063">
    <property type="component" value="Unassembled WGS sequence"/>
</dbReference>
<sequence length="39" mass="4338">MKYINNKSISASKTKLIDFYSAIIGNFSLQFTGILIAIL</sequence>
<proteinExistence type="predicted"/>
<feature type="transmembrane region" description="Helical" evidence="1">
    <location>
        <begin position="20"/>
        <end position="38"/>
    </location>
</feature>
<keyword evidence="1" id="KW-0812">Transmembrane</keyword>
<dbReference type="InParanoid" id="M5DZA4"/>
<evidence type="ECO:0000256" key="1">
    <source>
        <dbReference type="SAM" id="Phobius"/>
    </source>
</evidence>
<keyword evidence="1" id="KW-1133">Transmembrane helix</keyword>
<gene>
    <name evidence="2" type="ORF">HSACCH_01051</name>
</gene>
<dbReference type="AlphaFoldDB" id="M5DZA4"/>
<evidence type="ECO:0000313" key="2">
    <source>
        <dbReference type="EMBL" id="CCU79045.1"/>
    </source>
</evidence>
<evidence type="ECO:0000313" key="3">
    <source>
        <dbReference type="Proteomes" id="UP000012063"/>
    </source>
</evidence>
<accession>M5DZA4</accession>
<comment type="caution">
    <text evidence="2">The sequence shown here is derived from an EMBL/GenBank/DDBJ whole genome shotgun (WGS) entry which is preliminary data.</text>
</comment>
<keyword evidence="3" id="KW-1185">Reference proteome</keyword>
<reference evidence="3" key="1">
    <citation type="journal article" date="2013" name="Genome Announc.">
        <title>Genome Sequence of Halanaerobium saccharolyticum subsp. saccharolyticum Strain DSM 6643T, a Halophilic Hydrogen-Producing Bacterium.</title>
        <authorList>
            <person name="Kivisto A."/>
            <person name="Larjo A."/>
            <person name="Ciranna A."/>
            <person name="Santala V."/>
            <person name="Roos C."/>
            <person name="Karp M."/>
        </authorList>
    </citation>
    <scope>NUCLEOTIDE SEQUENCE [LARGE SCALE GENOMIC DNA]</scope>
    <source>
        <strain evidence="3">DSM 6643</strain>
    </source>
</reference>
<protein>
    <submittedName>
        <fullName evidence="2">Uncharacterized protein</fullName>
    </submittedName>
</protein>
<organism evidence="2 3">
    <name type="scientific">Halanaerobium saccharolyticum subsp. saccharolyticum DSM 6643</name>
    <dbReference type="NCBI Taxonomy" id="1293054"/>
    <lineage>
        <taxon>Bacteria</taxon>
        <taxon>Bacillati</taxon>
        <taxon>Bacillota</taxon>
        <taxon>Clostridia</taxon>
        <taxon>Halanaerobiales</taxon>
        <taxon>Halanaerobiaceae</taxon>
        <taxon>Halanaerobium</taxon>
    </lineage>
</organism>
<dbReference type="EMBL" id="CAUI01000015">
    <property type="protein sequence ID" value="CCU79045.1"/>
    <property type="molecule type" value="Genomic_DNA"/>
</dbReference>
<name>M5DZA4_9FIRM</name>